<name>A0ABV4CL81_9PSEU</name>
<evidence type="ECO:0000313" key="3">
    <source>
        <dbReference type="Proteomes" id="UP001564626"/>
    </source>
</evidence>
<keyword evidence="1" id="KW-0472">Membrane</keyword>
<dbReference type="RefSeq" id="WP_345366979.1">
    <property type="nucleotide sequence ID" value="NZ_BAABII010000017.1"/>
</dbReference>
<evidence type="ECO:0000313" key="2">
    <source>
        <dbReference type="EMBL" id="MEY8041253.1"/>
    </source>
</evidence>
<sequence length="204" mass="21269">MSARAWLVVGLVLGVVAFLGGPVAGVGWLVVVGVLGVARRVGPVERHRASRCGEAVPAERLAGQRPEPVVPVRSSGGARWAVSSRETRVHLSRGGGAAVCEHPLRGVWLHADDLDGVICPGEHVPCSSCVAIDGTPRRFAQALRVSGPPAPAEAPFRAVSASMQETRPLPRLIEAYAEAATRAVPGSTYLPGTGDERTRPGRCA</sequence>
<dbReference type="EMBL" id="JBGEHV010000033">
    <property type="protein sequence ID" value="MEY8041253.1"/>
    <property type="molecule type" value="Genomic_DNA"/>
</dbReference>
<evidence type="ECO:0000256" key="1">
    <source>
        <dbReference type="SAM" id="Phobius"/>
    </source>
</evidence>
<accession>A0ABV4CL81</accession>
<feature type="transmembrane region" description="Helical" evidence="1">
    <location>
        <begin position="6"/>
        <end position="38"/>
    </location>
</feature>
<organism evidence="2 3">
    <name type="scientific">Saccharopolyspora cebuensis</name>
    <dbReference type="NCBI Taxonomy" id="418759"/>
    <lineage>
        <taxon>Bacteria</taxon>
        <taxon>Bacillati</taxon>
        <taxon>Actinomycetota</taxon>
        <taxon>Actinomycetes</taxon>
        <taxon>Pseudonocardiales</taxon>
        <taxon>Pseudonocardiaceae</taxon>
        <taxon>Saccharopolyspora</taxon>
    </lineage>
</organism>
<keyword evidence="1" id="KW-1133">Transmembrane helix</keyword>
<protein>
    <submittedName>
        <fullName evidence="2">Uncharacterized protein</fullName>
    </submittedName>
</protein>
<keyword evidence="1" id="KW-0812">Transmembrane</keyword>
<comment type="caution">
    <text evidence="2">The sequence shown here is derived from an EMBL/GenBank/DDBJ whole genome shotgun (WGS) entry which is preliminary data.</text>
</comment>
<keyword evidence="3" id="KW-1185">Reference proteome</keyword>
<gene>
    <name evidence="2" type="ORF">AB8O55_17760</name>
</gene>
<dbReference type="Proteomes" id="UP001564626">
    <property type="component" value="Unassembled WGS sequence"/>
</dbReference>
<reference evidence="2 3" key="1">
    <citation type="submission" date="2024-08" db="EMBL/GenBank/DDBJ databases">
        <title>Genome mining of Saccharopolyspora cebuensis PGLac3 from Nigerian medicinal plant.</title>
        <authorList>
            <person name="Ezeobiora C.E."/>
            <person name="Igbokwe N.H."/>
            <person name="Amin D.H."/>
            <person name="Mendie U.E."/>
        </authorList>
    </citation>
    <scope>NUCLEOTIDE SEQUENCE [LARGE SCALE GENOMIC DNA]</scope>
    <source>
        <strain evidence="2 3">PGLac3</strain>
    </source>
</reference>
<proteinExistence type="predicted"/>